<dbReference type="PROSITE" id="PS50110">
    <property type="entry name" value="RESPONSE_REGULATORY"/>
    <property type="match status" value="1"/>
</dbReference>
<dbReference type="InterPro" id="IPR011006">
    <property type="entry name" value="CheY-like_superfamily"/>
</dbReference>
<dbReference type="PANTHER" id="PTHR43228">
    <property type="entry name" value="TWO-COMPONENT RESPONSE REGULATOR"/>
    <property type="match status" value="1"/>
</dbReference>
<sequence length="139" mass="16067">MNQIPLVAIIDDDHSFQFITRTILDRTRKVKNIVQFRDGEEAFEYFLRNKDDADKIPDLLFVDIQMPYLNGWQLLRKLIKSGLEKQINTVVICSSSEKASYAEVSDSFDNLDAFLEKPLSREDIEGILDKKLRELAGDL</sequence>
<dbReference type="InterPro" id="IPR052048">
    <property type="entry name" value="ST_Response_Regulator"/>
</dbReference>
<evidence type="ECO:0000259" key="2">
    <source>
        <dbReference type="PROSITE" id="PS50110"/>
    </source>
</evidence>
<dbReference type="SMART" id="SM00448">
    <property type="entry name" value="REC"/>
    <property type="match status" value="1"/>
</dbReference>
<dbReference type="EMBL" id="JBHUHZ010000001">
    <property type="protein sequence ID" value="MFD2162354.1"/>
    <property type="molecule type" value="Genomic_DNA"/>
</dbReference>
<gene>
    <name evidence="3" type="ORF">ACFSJU_08110</name>
</gene>
<protein>
    <submittedName>
        <fullName evidence="3">Response regulator</fullName>
    </submittedName>
</protein>
<keyword evidence="1" id="KW-0597">Phosphoprotein</keyword>
<dbReference type="SUPFAM" id="SSF52172">
    <property type="entry name" value="CheY-like"/>
    <property type="match status" value="1"/>
</dbReference>
<dbReference type="RefSeq" id="WP_255903782.1">
    <property type="nucleotide sequence ID" value="NZ_JAFMZO010000003.1"/>
</dbReference>
<feature type="modified residue" description="4-aspartylphosphate" evidence="1">
    <location>
        <position position="63"/>
    </location>
</feature>
<dbReference type="Proteomes" id="UP001597387">
    <property type="component" value="Unassembled WGS sequence"/>
</dbReference>
<comment type="caution">
    <text evidence="3">The sequence shown here is derived from an EMBL/GenBank/DDBJ whole genome shotgun (WGS) entry which is preliminary data.</text>
</comment>
<evidence type="ECO:0000313" key="4">
    <source>
        <dbReference type="Proteomes" id="UP001597387"/>
    </source>
</evidence>
<dbReference type="Pfam" id="PF00072">
    <property type="entry name" value="Response_reg"/>
    <property type="match status" value="1"/>
</dbReference>
<accession>A0ABW4ZL67</accession>
<dbReference type="PANTHER" id="PTHR43228:SF1">
    <property type="entry name" value="TWO-COMPONENT RESPONSE REGULATOR ARR22"/>
    <property type="match status" value="1"/>
</dbReference>
<organism evidence="3 4">
    <name type="scientific">Paradesertivirga mongoliensis</name>
    <dbReference type="NCBI Taxonomy" id="2100740"/>
    <lineage>
        <taxon>Bacteria</taxon>
        <taxon>Pseudomonadati</taxon>
        <taxon>Bacteroidota</taxon>
        <taxon>Sphingobacteriia</taxon>
        <taxon>Sphingobacteriales</taxon>
        <taxon>Sphingobacteriaceae</taxon>
        <taxon>Paradesertivirga</taxon>
    </lineage>
</organism>
<evidence type="ECO:0000256" key="1">
    <source>
        <dbReference type="PROSITE-ProRule" id="PRU00169"/>
    </source>
</evidence>
<dbReference type="InterPro" id="IPR001789">
    <property type="entry name" value="Sig_transdc_resp-reg_receiver"/>
</dbReference>
<evidence type="ECO:0000313" key="3">
    <source>
        <dbReference type="EMBL" id="MFD2162354.1"/>
    </source>
</evidence>
<keyword evidence="4" id="KW-1185">Reference proteome</keyword>
<feature type="domain" description="Response regulatory" evidence="2">
    <location>
        <begin position="6"/>
        <end position="132"/>
    </location>
</feature>
<proteinExistence type="predicted"/>
<dbReference type="Gene3D" id="3.40.50.2300">
    <property type="match status" value="1"/>
</dbReference>
<reference evidence="4" key="1">
    <citation type="journal article" date="2019" name="Int. J. Syst. Evol. Microbiol.">
        <title>The Global Catalogue of Microorganisms (GCM) 10K type strain sequencing project: providing services to taxonomists for standard genome sequencing and annotation.</title>
        <authorList>
            <consortium name="The Broad Institute Genomics Platform"/>
            <consortium name="The Broad Institute Genome Sequencing Center for Infectious Disease"/>
            <person name="Wu L."/>
            <person name="Ma J."/>
        </authorList>
    </citation>
    <scope>NUCLEOTIDE SEQUENCE [LARGE SCALE GENOMIC DNA]</scope>
    <source>
        <strain evidence="4">KCTC 42217</strain>
    </source>
</reference>
<name>A0ABW4ZL67_9SPHI</name>
<dbReference type="CDD" id="cd00156">
    <property type="entry name" value="REC"/>
    <property type="match status" value="1"/>
</dbReference>